<dbReference type="EMBL" id="JAVRHY010000006">
    <property type="protein sequence ID" value="MDT0618636.1"/>
    <property type="molecule type" value="Genomic_DNA"/>
</dbReference>
<keyword evidence="1" id="KW-0732">Signal</keyword>
<keyword evidence="3" id="KW-1185">Reference proteome</keyword>
<feature type="signal peptide" evidence="1">
    <location>
        <begin position="1"/>
        <end position="19"/>
    </location>
</feature>
<dbReference type="RefSeq" id="WP_311658800.1">
    <property type="nucleotide sequence ID" value="NZ_JAVRHY010000006.1"/>
</dbReference>
<comment type="caution">
    <text evidence="2">The sequence shown here is derived from an EMBL/GenBank/DDBJ whole genome shotgun (WGS) entry which is preliminary data.</text>
</comment>
<proteinExistence type="predicted"/>
<gene>
    <name evidence="2" type="ORF">RM531_09100</name>
</gene>
<accession>A0ABU3B842</accession>
<sequence length="208" mass="22625">MKHITLFAAAWMAASIAVANEPVVVGFSAGETELSEEAESLLITQLNDKRQQRLDTLQITLDEAEGGDDISNDRFAYLAGLALAAGYEATSVSGYYEESPMPSFASLAFTSSGKPLAFSVQPGRLKSNLEEMLRDNGYPHIVWHGDTACVDWNVVAGYEARAETVSELLRKIITGYPLRASLHGHDRVAAFYSTQAFSVSCDETHATR</sequence>
<protein>
    <submittedName>
        <fullName evidence="2">Uncharacterized protein</fullName>
    </submittedName>
</protein>
<evidence type="ECO:0000313" key="2">
    <source>
        <dbReference type="EMBL" id="MDT0618636.1"/>
    </source>
</evidence>
<organism evidence="2 3">
    <name type="scientific">Spectribacter acetivorans</name>
    <dbReference type="NCBI Taxonomy" id="3075603"/>
    <lineage>
        <taxon>Bacteria</taxon>
        <taxon>Pseudomonadati</taxon>
        <taxon>Pseudomonadota</taxon>
        <taxon>Gammaproteobacteria</taxon>
        <taxon>Salinisphaerales</taxon>
        <taxon>Salinisphaeraceae</taxon>
        <taxon>Spectribacter</taxon>
    </lineage>
</organism>
<evidence type="ECO:0000256" key="1">
    <source>
        <dbReference type="SAM" id="SignalP"/>
    </source>
</evidence>
<name>A0ABU3B842_9GAMM</name>
<dbReference type="Proteomes" id="UP001259982">
    <property type="component" value="Unassembled WGS sequence"/>
</dbReference>
<feature type="chain" id="PRO_5046392960" evidence="1">
    <location>
        <begin position="20"/>
        <end position="208"/>
    </location>
</feature>
<reference evidence="2 3" key="1">
    <citation type="submission" date="2023-09" db="EMBL/GenBank/DDBJ databases">
        <authorList>
            <person name="Rey-Velasco X."/>
        </authorList>
    </citation>
    <scope>NUCLEOTIDE SEQUENCE [LARGE SCALE GENOMIC DNA]</scope>
    <source>
        <strain evidence="2 3">P385</strain>
    </source>
</reference>
<evidence type="ECO:0000313" key="3">
    <source>
        <dbReference type="Proteomes" id="UP001259982"/>
    </source>
</evidence>